<evidence type="ECO:0000256" key="1">
    <source>
        <dbReference type="SAM" id="Phobius"/>
    </source>
</evidence>
<keyword evidence="1" id="KW-0472">Membrane</keyword>
<sequence length="59" mass="6710">MPQLSPMMGFITFLFVLAFYYVFFCGISKSSSKIKNTKMKMAKKSSIKIFSLWNGSINA</sequence>
<keyword evidence="2" id="KW-0496">Mitochondrion</keyword>
<protein>
    <submittedName>
        <fullName evidence="2">ATP synthase F0 subunit 8</fullName>
    </submittedName>
</protein>
<organism evidence="2">
    <name type="scientific">Pleurobranchaea sp. TY-2016</name>
    <dbReference type="NCBI Taxonomy" id="1883447"/>
    <lineage>
        <taxon>Eukaryota</taxon>
        <taxon>Metazoa</taxon>
        <taxon>Spiralia</taxon>
        <taxon>Lophotrochozoa</taxon>
        <taxon>Mollusca</taxon>
        <taxon>Gastropoda</taxon>
        <taxon>Heterobranchia</taxon>
        <taxon>Euthyneura</taxon>
        <taxon>Nudipleura</taxon>
        <taxon>Pleurobranchida</taxon>
        <taxon>Pleurobranchoidea</taxon>
        <taxon>Pleurobranchidae</taxon>
        <taxon>Pleurobranchaea</taxon>
    </lineage>
</organism>
<name>A0A1C9M3K9_9GAST</name>
<feature type="transmembrane region" description="Helical" evidence="1">
    <location>
        <begin position="6"/>
        <end position="27"/>
    </location>
</feature>
<geneLocation type="mitochondrion" evidence="2"/>
<dbReference type="EMBL" id="KU365728">
    <property type="protein sequence ID" value="AOQ30897.1"/>
    <property type="molecule type" value="Genomic_DNA"/>
</dbReference>
<reference evidence="2" key="1">
    <citation type="journal article" date="2016" name="Mitochondrial DNA Part B Resour">
        <title>Complete mitochondrial genome sequence of Pleurobranchaea novaezealandiae and Pleurobranchaea sp.</title>
        <authorList>
            <person name="Chen L."/>
            <person name="Yang T."/>
            <person name="Shen H."/>
        </authorList>
    </citation>
    <scope>NUCLEOTIDE SEQUENCE</scope>
</reference>
<proteinExistence type="predicted"/>
<keyword evidence="1" id="KW-0812">Transmembrane</keyword>
<evidence type="ECO:0000313" key="2">
    <source>
        <dbReference type="EMBL" id="AOQ30897.1"/>
    </source>
</evidence>
<accession>A0A1C9M3K9</accession>
<gene>
    <name evidence="2" type="primary">ATP8</name>
</gene>
<dbReference type="AlphaFoldDB" id="A0A1C9M3K9"/>
<keyword evidence="1" id="KW-1133">Transmembrane helix</keyword>